<dbReference type="InterPro" id="IPR036061">
    <property type="entry name" value="CheW-like_dom_sf"/>
</dbReference>
<evidence type="ECO:0000313" key="2">
    <source>
        <dbReference type="EMBL" id="CUH85351.1"/>
    </source>
</evidence>
<dbReference type="OrthoDB" id="3291462at2"/>
<dbReference type="SUPFAM" id="SSF50341">
    <property type="entry name" value="CheW-like"/>
    <property type="match status" value="1"/>
</dbReference>
<evidence type="ECO:0000259" key="1">
    <source>
        <dbReference type="PROSITE" id="PS50851"/>
    </source>
</evidence>
<dbReference type="Gene3D" id="2.40.50.180">
    <property type="entry name" value="CheA-289, Domain 4"/>
    <property type="match status" value="1"/>
</dbReference>
<dbReference type="AlphaFoldDB" id="A0A0P1HET8"/>
<proteinExistence type="predicted"/>
<reference evidence="2 3" key="1">
    <citation type="submission" date="2015-09" db="EMBL/GenBank/DDBJ databases">
        <authorList>
            <consortium name="Swine Surveillance"/>
        </authorList>
    </citation>
    <scope>NUCLEOTIDE SEQUENCE [LARGE SCALE GENOMIC DNA]</scope>
    <source>
        <strain evidence="2 3">CECT 8383</strain>
    </source>
</reference>
<dbReference type="InterPro" id="IPR039315">
    <property type="entry name" value="CheW"/>
</dbReference>
<dbReference type="PANTHER" id="PTHR22617:SF23">
    <property type="entry name" value="CHEMOTAXIS PROTEIN CHEW"/>
    <property type="match status" value="1"/>
</dbReference>
<dbReference type="Pfam" id="PF01584">
    <property type="entry name" value="CheW"/>
    <property type="match status" value="1"/>
</dbReference>
<organism evidence="2 3">
    <name type="scientific">Thalassovita mediterranea</name>
    <dbReference type="NCBI Taxonomy" id="340021"/>
    <lineage>
        <taxon>Bacteria</taxon>
        <taxon>Pseudomonadati</taxon>
        <taxon>Pseudomonadota</taxon>
        <taxon>Alphaproteobacteria</taxon>
        <taxon>Rhodobacterales</taxon>
        <taxon>Roseobacteraceae</taxon>
        <taxon>Thalassovita</taxon>
    </lineage>
</organism>
<feature type="domain" description="CheW-like" evidence="1">
    <location>
        <begin position="12"/>
        <end position="157"/>
    </location>
</feature>
<evidence type="ECO:0000313" key="3">
    <source>
        <dbReference type="Proteomes" id="UP000051681"/>
    </source>
</evidence>
<keyword evidence="3" id="KW-1185">Reference proteome</keyword>
<dbReference type="EMBL" id="CYSF01000012">
    <property type="protein sequence ID" value="CUH85351.1"/>
    <property type="molecule type" value="Genomic_DNA"/>
</dbReference>
<dbReference type="Gene3D" id="2.30.30.40">
    <property type="entry name" value="SH3 Domains"/>
    <property type="match status" value="1"/>
</dbReference>
<dbReference type="GO" id="GO:0006935">
    <property type="term" value="P:chemotaxis"/>
    <property type="evidence" value="ECO:0007669"/>
    <property type="project" value="InterPro"/>
</dbReference>
<sequence length="175" mass="19481">MFETNTTVDEVQKTYLTCGLGDEKVALPVVRVKEILDPKPVTPLPHTPDFLLGYIDLRGESILVADLRLLLARPYRDNEPDTRIIVLLVNVAGKEHAVGLRADRVFEVTRLDDDRLEEFASEGLLNWDNRMVAGVGRRDGGFVTVLNLDGMFSTGVISEFHQQVGADQDAYREAG</sequence>
<protein>
    <submittedName>
        <fullName evidence="2">Chemotaxis protein CheW</fullName>
    </submittedName>
</protein>
<name>A0A0P1HET8_9RHOB</name>
<gene>
    <name evidence="2" type="primary">cheW_2</name>
    <name evidence="2" type="ORF">TM5383_02580</name>
</gene>
<dbReference type="PROSITE" id="PS50851">
    <property type="entry name" value="CHEW"/>
    <property type="match status" value="1"/>
</dbReference>
<dbReference type="GO" id="GO:0005829">
    <property type="term" value="C:cytosol"/>
    <property type="evidence" value="ECO:0007669"/>
    <property type="project" value="TreeGrafter"/>
</dbReference>
<accession>A0A0P1HET8</accession>
<dbReference type="STRING" id="340021.TM5383_02580"/>
<dbReference type="InterPro" id="IPR002545">
    <property type="entry name" value="CheW-lke_dom"/>
</dbReference>
<dbReference type="SMART" id="SM00260">
    <property type="entry name" value="CheW"/>
    <property type="match status" value="1"/>
</dbReference>
<dbReference type="RefSeq" id="WP_058319406.1">
    <property type="nucleotide sequence ID" value="NZ_CYSF01000012.1"/>
</dbReference>
<dbReference type="Proteomes" id="UP000051681">
    <property type="component" value="Unassembled WGS sequence"/>
</dbReference>
<dbReference type="PANTHER" id="PTHR22617">
    <property type="entry name" value="CHEMOTAXIS SENSOR HISTIDINE KINASE-RELATED"/>
    <property type="match status" value="1"/>
</dbReference>
<dbReference type="GO" id="GO:0007165">
    <property type="term" value="P:signal transduction"/>
    <property type="evidence" value="ECO:0007669"/>
    <property type="project" value="InterPro"/>
</dbReference>